<evidence type="ECO:0000313" key="8">
    <source>
        <dbReference type="EMBL" id="RWX74681.1"/>
    </source>
</evidence>
<comment type="caution">
    <text evidence="8">The sequence shown here is derived from an EMBL/GenBank/DDBJ whole genome shotgun (WGS) entry which is preliminary data.</text>
</comment>
<reference evidence="8 9" key="1">
    <citation type="submission" date="2019-01" db="EMBL/GenBank/DDBJ databases">
        <title>The draft genome of Rhizobium sp. 24NR.</title>
        <authorList>
            <person name="Liu L."/>
            <person name="Liang L."/>
            <person name="Shi S."/>
            <person name="Xu L."/>
            <person name="Wang X."/>
            <person name="Li L."/>
            <person name="Zhang X."/>
        </authorList>
    </citation>
    <scope>NUCLEOTIDE SEQUENCE [LARGE SCALE GENOMIC DNA]</scope>
    <source>
        <strain evidence="8 9">24NR</strain>
    </source>
</reference>
<dbReference type="Pfam" id="PF07681">
    <property type="entry name" value="DoxX"/>
    <property type="match status" value="1"/>
</dbReference>
<feature type="transmembrane region" description="Helical" evidence="7">
    <location>
        <begin position="52"/>
        <end position="73"/>
    </location>
</feature>
<accession>A0A444LAS0</accession>
<dbReference type="InterPro" id="IPR032808">
    <property type="entry name" value="DoxX"/>
</dbReference>
<comment type="similarity">
    <text evidence="2">Belongs to the DoxX family.</text>
</comment>
<proteinExistence type="inferred from homology"/>
<evidence type="ECO:0000313" key="9">
    <source>
        <dbReference type="Proteomes" id="UP000287687"/>
    </source>
</evidence>
<keyword evidence="5 7" id="KW-1133">Transmembrane helix</keyword>
<gene>
    <name evidence="8" type="ORF">EPK99_22465</name>
</gene>
<evidence type="ECO:0000256" key="4">
    <source>
        <dbReference type="ARBA" id="ARBA00022692"/>
    </source>
</evidence>
<dbReference type="InterPro" id="IPR051907">
    <property type="entry name" value="DoxX-like_oxidoreductase"/>
</dbReference>
<dbReference type="OrthoDB" id="9810206at2"/>
<dbReference type="EMBL" id="SBIP01000006">
    <property type="protein sequence ID" value="RWX74681.1"/>
    <property type="molecule type" value="Genomic_DNA"/>
</dbReference>
<sequence length="139" mass="14915">MIRDQDPHMPQANYFAAVGRLLLAIMFILSGFGKIAAPEATQGFIASVGLPLPMLSYLLAIVVEIGGGILLVVGYQTRTVSLVIAAFTFATAIFFHNNFSDQNQMIHFLKNIAIIGGLFQVAAFGAGSLSIDARRLRTA</sequence>
<organism evidence="8 9">
    <name type="scientific">Neorhizobium lilium</name>
    <dbReference type="NCBI Taxonomy" id="2503024"/>
    <lineage>
        <taxon>Bacteria</taxon>
        <taxon>Pseudomonadati</taxon>
        <taxon>Pseudomonadota</taxon>
        <taxon>Alphaproteobacteria</taxon>
        <taxon>Hyphomicrobiales</taxon>
        <taxon>Rhizobiaceae</taxon>
        <taxon>Rhizobium/Agrobacterium group</taxon>
        <taxon>Neorhizobium</taxon>
    </lineage>
</organism>
<dbReference type="PANTHER" id="PTHR33452">
    <property type="entry name" value="OXIDOREDUCTASE CATD-RELATED"/>
    <property type="match status" value="1"/>
</dbReference>
<evidence type="ECO:0000256" key="1">
    <source>
        <dbReference type="ARBA" id="ARBA00004651"/>
    </source>
</evidence>
<feature type="transmembrane region" description="Helical" evidence="7">
    <location>
        <begin position="80"/>
        <end position="99"/>
    </location>
</feature>
<evidence type="ECO:0000256" key="6">
    <source>
        <dbReference type="ARBA" id="ARBA00023136"/>
    </source>
</evidence>
<comment type="subcellular location">
    <subcellularLocation>
        <location evidence="1">Cell membrane</location>
        <topology evidence="1">Multi-pass membrane protein</topology>
    </subcellularLocation>
</comment>
<feature type="transmembrane region" description="Helical" evidence="7">
    <location>
        <begin position="111"/>
        <end position="131"/>
    </location>
</feature>
<dbReference type="GO" id="GO:0005886">
    <property type="term" value="C:plasma membrane"/>
    <property type="evidence" value="ECO:0007669"/>
    <property type="project" value="UniProtKB-SubCell"/>
</dbReference>
<evidence type="ECO:0000256" key="5">
    <source>
        <dbReference type="ARBA" id="ARBA00022989"/>
    </source>
</evidence>
<dbReference type="Proteomes" id="UP000287687">
    <property type="component" value="Unassembled WGS sequence"/>
</dbReference>
<keyword evidence="3" id="KW-1003">Cell membrane</keyword>
<evidence type="ECO:0000256" key="2">
    <source>
        <dbReference type="ARBA" id="ARBA00006679"/>
    </source>
</evidence>
<name>A0A444LAS0_9HYPH</name>
<feature type="transmembrane region" description="Helical" evidence="7">
    <location>
        <begin position="12"/>
        <end position="32"/>
    </location>
</feature>
<protein>
    <submittedName>
        <fullName evidence="8">DoxX family protein</fullName>
    </submittedName>
</protein>
<keyword evidence="6 7" id="KW-0472">Membrane</keyword>
<keyword evidence="4 7" id="KW-0812">Transmembrane</keyword>
<dbReference type="AlphaFoldDB" id="A0A444LAS0"/>
<evidence type="ECO:0000256" key="3">
    <source>
        <dbReference type="ARBA" id="ARBA00022475"/>
    </source>
</evidence>
<dbReference type="PANTHER" id="PTHR33452:SF1">
    <property type="entry name" value="INNER MEMBRANE PROTEIN YPHA-RELATED"/>
    <property type="match status" value="1"/>
</dbReference>
<evidence type="ECO:0000256" key="7">
    <source>
        <dbReference type="SAM" id="Phobius"/>
    </source>
</evidence>
<keyword evidence="9" id="KW-1185">Reference proteome</keyword>